<dbReference type="GO" id="GO:0003924">
    <property type="term" value="F:GTPase activity"/>
    <property type="evidence" value="ECO:0007669"/>
    <property type="project" value="InterPro"/>
</dbReference>
<accession>A0A7S1L8X8</accession>
<evidence type="ECO:0000256" key="10">
    <source>
        <dbReference type="SAM" id="MobiDB-lite"/>
    </source>
</evidence>
<dbReference type="AlphaFoldDB" id="A0A7S1L8X8"/>
<dbReference type="Gene3D" id="3.40.50.300">
    <property type="entry name" value="P-loop containing nucleotide triphosphate hydrolases"/>
    <property type="match status" value="1"/>
</dbReference>
<keyword evidence="2 9" id="KW-0963">Cytoplasm</keyword>
<keyword evidence="7" id="KW-0539">Nucleus</keyword>
<feature type="region of interest" description="Disordered" evidence="10">
    <location>
        <begin position="281"/>
        <end position="302"/>
    </location>
</feature>
<evidence type="ECO:0000256" key="6">
    <source>
        <dbReference type="ARBA" id="ARBA00023134"/>
    </source>
</evidence>
<evidence type="ECO:0000256" key="7">
    <source>
        <dbReference type="ARBA" id="ARBA00023242"/>
    </source>
</evidence>
<dbReference type="InterPro" id="IPR027417">
    <property type="entry name" value="P-loop_NTPase"/>
</dbReference>
<protein>
    <recommendedName>
        <fullName evidence="9">GPN-loop GTPase</fullName>
        <ecNumber evidence="9">3.6.5.-</ecNumber>
    </recommendedName>
</protein>
<evidence type="ECO:0000256" key="4">
    <source>
        <dbReference type="ARBA" id="ARBA00022801"/>
    </source>
</evidence>
<sequence length="302" mass="33015">MASESAGRMPLVVLVVGMAGTGKTTLVQRINHFAIENDKRAYFINMDPAVVDVPFDARIDIRDAVDYKDVMTKHRLGPNGAILTSLNVYATHISQVIGLVEARKDEVDYVFVDTPGQIEVFTWSASGQIITEAFASTFPTTMLFVGDTTRCVNPQTFMSTMLYSSSIMYKSQLPLTIAFNKCDAADGATPVQWMRDPEALSLALRDQKSYVATLTDSLAVFLHEFYETLQFALVSALAGTGIEELFEGLDRAKQQYVTEFLPVIRERAAARESEAAAAAADQVRRLQQDMADGDDGGAGSPS</sequence>
<dbReference type="Pfam" id="PF03029">
    <property type="entry name" value="ATP_bind_1"/>
    <property type="match status" value="1"/>
</dbReference>
<keyword evidence="4 9" id="KW-0378">Hydrolase</keyword>
<gene>
    <name evidence="11" type="ORF">NDES1114_LOCUS5430</name>
</gene>
<comment type="function">
    <text evidence="8 9">Small GTPase required for proper nuclear import of RNA polymerase II (RNAPII). May act at an RNAP assembly step prior to nuclear import.</text>
</comment>
<keyword evidence="5" id="KW-0175">Coiled coil</keyword>
<evidence type="ECO:0000256" key="8">
    <source>
        <dbReference type="ARBA" id="ARBA00055682"/>
    </source>
</evidence>
<dbReference type="SUPFAM" id="SSF52540">
    <property type="entry name" value="P-loop containing nucleoside triphosphate hydrolases"/>
    <property type="match status" value="1"/>
</dbReference>
<evidence type="ECO:0000256" key="3">
    <source>
        <dbReference type="ARBA" id="ARBA00022741"/>
    </source>
</evidence>
<keyword evidence="3 9" id="KW-0547">Nucleotide-binding</keyword>
<dbReference type="EMBL" id="HBGF01008023">
    <property type="protein sequence ID" value="CAD9097681.1"/>
    <property type="molecule type" value="Transcribed_RNA"/>
</dbReference>
<dbReference type="PRINTS" id="PR00449">
    <property type="entry name" value="RASTRNSFRMNG"/>
</dbReference>
<dbReference type="InterPro" id="IPR004130">
    <property type="entry name" value="Gpn"/>
</dbReference>
<reference evidence="11" key="1">
    <citation type="submission" date="2021-01" db="EMBL/GenBank/DDBJ databases">
        <authorList>
            <person name="Corre E."/>
            <person name="Pelletier E."/>
            <person name="Niang G."/>
            <person name="Scheremetjew M."/>
            <person name="Finn R."/>
            <person name="Kale V."/>
            <person name="Holt S."/>
            <person name="Cochrane G."/>
            <person name="Meng A."/>
            <person name="Brown T."/>
            <person name="Cohen L."/>
        </authorList>
    </citation>
    <scope>NUCLEOTIDE SEQUENCE</scope>
    <source>
        <strain evidence="11">CCAP 1951/1</strain>
    </source>
</reference>
<dbReference type="EC" id="3.6.5.-" evidence="9"/>
<comment type="subcellular location">
    <subcellularLocation>
        <location evidence="9">Cytoplasm</location>
    </subcellularLocation>
    <subcellularLocation>
        <location evidence="9">Nucleus</location>
    </subcellularLocation>
</comment>
<proteinExistence type="inferred from homology"/>
<comment type="similarity">
    <text evidence="1 9">Belongs to the GPN-loop GTPase family.</text>
</comment>
<dbReference type="GO" id="GO:0005525">
    <property type="term" value="F:GTP binding"/>
    <property type="evidence" value="ECO:0007669"/>
    <property type="project" value="UniProtKB-KW"/>
</dbReference>
<dbReference type="CDD" id="cd17870">
    <property type="entry name" value="GPN1"/>
    <property type="match status" value="1"/>
</dbReference>
<dbReference type="GO" id="GO:0005737">
    <property type="term" value="C:cytoplasm"/>
    <property type="evidence" value="ECO:0007669"/>
    <property type="project" value="UniProtKB-SubCell"/>
</dbReference>
<organism evidence="11">
    <name type="scientific">Neobodo designis</name>
    <name type="common">Flagellated protozoan</name>
    <name type="synonym">Bodo designis</name>
    <dbReference type="NCBI Taxonomy" id="312471"/>
    <lineage>
        <taxon>Eukaryota</taxon>
        <taxon>Discoba</taxon>
        <taxon>Euglenozoa</taxon>
        <taxon>Kinetoplastea</taxon>
        <taxon>Metakinetoplastina</taxon>
        <taxon>Neobodonida</taxon>
        <taxon>Neobodo</taxon>
    </lineage>
</organism>
<dbReference type="PANTHER" id="PTHR21231">
    <property type="entry name" value="XPA-BINDING PROTEIN 1-RELATED"/>
    <property type="match status" value="1"/>
</dbReference>
<evidence type="ECO:0000256" key="9">
    <source>
        <dbReference type="RuleBase" id="RU365059"/>
    </source>
</evidence>
<evidence type="ECO:0000256" key="1">
    <source>
        <dbReference type="ARBA" id="ARBA00005290"/>
    </source>
</evidence>
<dbReference type="GO" id="GO:0005634">
    <property type="term" value="C:nucleus"/>
    <property type="evidence" value="ECO:0007669"/>
    <property type="project" value="UniProtKB-SubCell"/>
</dbReference>
<comment type="subunit">
    <text evidence="9">Binds to RNA polymerase II.</text>
</comment>
<dbReference type="PANTHER" id="PTHR21231:SF8">
    <property type="entry name" value="GPN-LOOP GTPASE 1"/>
    <property type="match status" value="1"/>
</dbReference>
<name>A0A7S1L8X8_NEODS</name>
<dbReference type="FunFam" id="3.40.50.300:FF:000888">
    <property type="entry name" value="GPN-loop GTPase 1"/>
    <property type="match status" value="1"/>
</dbReference>
<evidence type="ECO:0000256" key="2">
    <source>
        <dbReference type="ARBA" id="ARBA00022490"/>
    </source>
</evidence>
<evidence type="ECO:0000313" key="11">
    <source>
        <dbReference type="EMBL" id="CAD9097681.1"/>
    </source>
</evidence>
<keyword evidence="6 9" id="KW-0342">GTP-binding</keyword>
<dbReference type="InterPro" id="IPR030230">
    <property type="entry name" value="Gpn1/Npa3/XAB1"/>
</dbReference>
<evidence type="ECO:0000256" key="5">
    <source>
        <dbReference type="ARBA" id="ARBA00023054"/>
    </source>
</evidence>